<dbReference type="Pfam" id="PF00651">
    <property type="entry name" value="BTB"/>
    <property type="match status" value="1"/>
</dbReference>
<reference evidence="2 3" key="1">
    <citation type="submission" date="2018-06" db="EMBL/GenBank/DDBJ databases">
        <title>Comparative genomics reveals the genomic features of Rhizophagus irregularis, R. cerebriforme, R. diaphanum and Gigaspora rosea, and their symbiotic lifestyle signature.</title>
        <authorList>
            <person name="Morin E."/>
            <person name="San Clemente H."/>
            <person name="Chen E.C.H."/>
            <person name="De La Providencia I."/>
            <person name="Hainaut M."/>
            <person name="Kuo A."/>
            <person name="Kohler A."/>
            <person name="Murat C."/>
            <person name="Tang N."/>
            <person name="Roy S."/>
            <person name="Loubradou J."/>
            <person name="Henrissat B."/>
            <person name="Grigoriev I.V."/>
            <person name="Corradi N."/>
            <person name="Roux C."/>
            <person name="Martin F.M."/>
        </authorList>
    </citation>
    <scope>NUCLEOTIDE SEQUENCE [LARGE SCALE GENOMIC DNA]</scope>
    <source>
        <strain evidence="2 3">DAOM 194757</strain>
    </source>
</reference>
<dbReference type="Gene3D" id="3.30.710.10">
    <property type="entry name" value="Potassium Channel Kv1.1, Chain A"/>
    <property type="match status" value="1"/>
</dbReference>
<dbReference type="SUPFAM" id="SSF54695">
    <property type="entry name" value="POZ domain"/>
    <property type="match status" value="1"/>
</dbReference>
<keyword evidence="3" id="KW-1185">Reference proteome</keyword>
<dbReference type="CDD" id="cd18186">
    <property type="entry name" value="BTB_POZ_ZBTB_KLHL-like"/>
    <property type="match status" value="1"/>
</dbReference>
<dbReference type="InterPro" id="IPR011333">
    <property type="entry name" value="SKP1/BTB/POZ_sf"/>
</dbReference>
<evidence type="ECO:0000259" key="1">
    <source>
        <dbReference type="PROSITE" id="PS50097"/>
    </source>
</evidence>
<dbReference type="PROSITE" id="PS50097">
    <property type="entry name" value="BTB"/>
    <property type="match status" value="1"/>
</dbReference>
<gene>
    <name evidence="2" type="ORF">C2G38_2062353</name>
</gene>
<sequence length="83" mass="9842">MSVKILDQLSQDFTQLLENEYDYNVIIEVGEQPNIKFFKAHSAILYQRSLYFRQKLTNATKRNNVIEIKIPNHSVQVFDIIIR</sequence>
<name>A0A397VXJ4_9GLOM</name>
<feature type="domain" description="BTB" evidence="1">
    <location>
        <begin position="23"/>
        <end position="83"/>
    </location>
</feature>
<proteinExistence type="predicted"/>
<dbReference type="AlphaFoldDB" id="A0A397VXJ4"/>
<dbReference type="OrthoDB" id="2355365at2759"/>
<protein>
    <recommendedName>
        <fullName evidence="1">BTB domain-containing protein</fullName>
    </recommendedName>
</protein>
<dbReference type="EMBL" id="QKWP01000103">
    <property type="protein sequence ID" value="RIB27285.1"/>
    <property type="molecule type" value="Genomic_DNA"/>
</dbReference>
<evidence type="ECO:0000313" key="2">
    <source>
        <dbReference type="EMBL" id="RIB27285.1"/>
    </source>
</evidence>
<evidence type="ECO:0000313" key="3">
    <source>
        <dbReference type="Proteomes" id="UP000266673"/>
    </source>
</evidence>
<organism evidence="2 3">
    <name type="scientific">Gigaspora rosea</name>
    <dbReference type="NCBI Taxonomy" id="44941"/>
    <lineage>
        <taxon>Eukaryota</taxon>
        <taxon>Fungi</taxon>
        <taxon>Fungi incertae sedis</taxon>
        <taxon>Mucoromycota</taxon>
        <taxon>Glomeromycotina</taxon>
        <taxon>Glomeromycetes</taxon>
        <taxon>Diversisporales</taxon>
        <taxon>Gigasporaceae</taxon>
        <taxon>Gigaspora</taxon>
    </lineage>
</organism>
<dbReference type="Proteomes" id="UP000266673">
    <property type="component" value="Unassembled WGS sequence"/>
</dbReference>
<comment type="caution">
    <text evidence="2">The sequence shown here is derived from an EMBL/GenBank/DDBJ whole genome shotgun (WGS) entry which is preliminary data.</text>
</comment>
<dbReference type="InterPro" id="IPR000210">
    <property type="entry name" value="BTB/POZ_dom"/>
</dbReference>
<accession>A0A397VXJ4</accession>